<evidence type="ECO:0000313" key="2">
    <source>
        <dbReference type="Proteomes" id="UP000023566"/>
    </source>
</evidence>
<accession>A0ABC9VFD7</accession>
<dbReference type="EMBL" id="AOTZ01000004">
    <property type="protein sequence ID" value="EZP77257.1"/>
    <property type="molecule type" value="Genomic_DNA"/>
</dbReference>
<dbReference type="RefSeq" id="WP_313769994.1">
    <property type="nucleotide sequence ID" value="NZ_CM002692.1"/>
</dbReference>
<keyword evidence="2" id="KW-1185">Reference proteome</keyword>
<dbReference type="AlphaFoldDB" id="A0ABC9VFD7"/>
<dbReference type="Proteomes" id="UP000023566">
    <property type="component" value="Chromosome"/>
</dbReference>
<protein>
    <submittedName>
        <fullName evidence="1">Uncharacterized protein</fullName>
    </submittedName>
</protein>
<organism evidence="1 2">
    <name type="scientific">Parageobacillus genomosp. 1</name>
    <dbReference type="NCBI Taxonomy" id="1295642"/>
    <lineage>
        <taxon>Bacteria</taxon>
        <taxon>Bacillati</taxon>
        <taxon>Bacillota</taxon>
        <taxon>Bacilli</taxon>
        <taxon>Bacillales</taxon>
        <taxon>Anoxybacillaceae</taxon>
        <taxon>Parageobacillus</taxon>
    </lineage>
</organism>
<reference evidence="1 2" key="1">
    <citation type="journal article" date="2014" name="Appl. Microbiol. Biotechnol.">
        <title>Transformable facultative thermophile Geobacillus stearothermophilus NUB3621 as a host strain for metabolic engineering.</title>
        <authorList>
            <person name="Blanchard K."/>
            <person name="Robic S."/>
            <person name="Matsumura I."/>
        </authorList>
    </citation>
    <scope>NUCLEOTIDE SEQUENCE [LARGE SCALE GENOMIC DNA]</scope>
    <source>
        <strain evidence="1 2">NUB3621</strain>
    </source>
</reference>
<sequence>MKTKTGGKTGMSWIEGRIISGEYDNEMNVFTIQKFKQFWVESVLQPHQLQHLSDYLKNHQNEEEGQLLILYDQMPVKLSQEEIKQLIADLDVIQSRCKGFS</sequence>
<name>A0ABC9VFD7_9BACL</name>
<comment type="caution">
    <text evidence="1">The sequence shown here is derived from an EMBL/GenBank/DDBJ whole genome shotgun (WGS) entry which is preliminary data.</text>
</comment>
<evidence type="ECO:0000313" key="1">
    <source>
        <dbReference type="EMBL" id="EZP77257.1"/>
    </source>
</evidence>
<gene>
    <name evidence="1" type="ORF">H839_06439</name>
</gene>
<proteinExistence type="predicted"/>